<dbReference type="EMBL" id="JAERSE020000003">
    <property type="protein sequence ID" value="MCA6067786.1"/>
    <property type="molecule type" value="Genomic_DNA"/>
</dbReference>
<keyword evidence="2" id="KW-1185">Reference proteome</keyword>
<name>A0ABS8A4Z5_9FLAO</name>
<comment type="caution">
    <text evidence="1">The sequence shown here is derived from an EMBL/GenBank/DDBJ whole genome shotgun (WGS) entry which is preliminary data.</text>
</comment>
<evidence type="ECO:0000313" key="1">
    <source>
        <dbReference type="EMBL" id="MCA6067786.1"/>
    </source>
</evidence>
<organism evidence="1 2">
    <name type="scientific">Chryseobacterium tagetis</name>
    <dbReference type="NCBI Taxonomy" id="2801334"/>
    <lineage>
        <taxon>Bacteria</taxon>
        <taxon>Pseudomonadati</taxon>
        <taxon>Bacteroidota</taxon>
        <taxon>Flavobacteriia</taxon>
        <taxon>Flavobacteriales</taxon>
        <taxon>Weeksellaceae</taxon>
        <taxon>Chryseobacterium group</taxon>
        <taxon>Chryseobacterium</taxon>
    </lineage>
</organism>
<dbReference type="Proteomes" id="UP000618240">
    <property type="component" value="Unassembled WGS sequence"/>
</dbReference>
<sequence>MKTQILLNNFFQGEIKLIIDEVTVGYMEITVVESRITVYKTVAITEDNEKNAEYSSILFDSLISYARENTMKIIPHCAYTVACFKNNLYLYKDVLLSL</sequence>
<evidence type="ECO:0000313" key="2">
    <source>
        <dbReference type="Proteomes" id="UP000618240"/>
    </source>
</evidence>
<proteinExistence type="predicted"/>
<protein>
    <submittedName>
        <fullName evidence="1">N-acetyltransferase</fullName>
    </submittedName>
</protein>
<reference evidence="1 2" key="1">
    <citation type="submission" date="2021-09" db="EMBL/GenBank/DDBJ databases">
        <title>Genome sequencing and assembly of Chryseobacterium sp. RG1.</title>
        <authorList>
            <person name="Chhetri G."/>
        </authorList>
    </citation>
    <scope>NUCLEOTIDE SEQUENCE [LARGE SCALE GENOMIC DNA]</scope>
    <source>
        <strain evidence="1 2">RG1</strain>
    </source>
</reference>
<accession>A0ABS8A4Z5</accession>
<dbReference type="RefSeq" id="WP_225688753.1">
    <property type="nucleotide sequence ID" value="NZ_JAERSE020000003.1"/>
</dbReference>
<gene>
    <name evidence="1" type="ORF">JI747_011395</name>
</gene>
<dbReference type="Gene3D" id="3.40.630.30">
    <property type="match status" value="1"/>
</dbReference>